<proteinExistence type="predicted"/>
<organism evidence="3 4">
    <name type="scientific">Rhodococcus triatomae</name>
    <dbReference type="NCBI Taxonomy" id="300028"/>
    <lineage>
        <taxon>Bacteria</taxon>
        <taxon>Bacillati</taxon>
        <taxon>Actinomycetota</taxon>
        <taxon>Actinomycetes</taxon>
        <taxon>Mycobacteriales</taxon>
        <taxon>Nocardiaceae</taxon>
        <taxon>Rhodococcus</taxon>
    </lineage>
</organism>
<feature type="transmembrane region" description="Helical" evidence="2">
    <location>
        <begin position="35"/>
        <end position="58"/>
    </location>
</feature>
<dbReference type="Proteomes" id="UP000183263">
    <property type="component" value="Unassembled WGS sequence"/>
</dbReference>
<evidence type="ECO:0000256" key="2">
    <source>
        <dbReference type="SAM" id="Phobius"/>
    </source>
</evidence>
<keyword evidence="2" id="KW-0812">Transmembrane</keyword>
<name>A0A1G8ATE8_9NOCA</name>
<keyword evidence="2" id="KW-0472">Membrane</keyword>
<sequence>MTQPPQQPPFGQFPGGHSFPPGGGFPPPKKSRKGWIIAVAVIGVIGVIGVLVVLGAVARVGVNVVADRQATAFEVGDCLEAAVPSGSVPLSELDSVPTRRDCADERAIYEVANTGSGPDECGVFDSVLSRDGKALCLMANFHEGRCYAVSEVGVEIVAASCAVSAGESGADMVIRVVHRIDDLGGASSCDEALAPMEYEEYGRLYCFEVL</sequence>
<evidence type="ECO:0000313" key="3">
    <source>
        <dbReference type="EMBL" id="SDH24271.1"/>
    </source>
</evidence>
<evidence type="ECO:0008006" key="5">
    <source>
        <dbReference type="Google" id="ProtNLM"/>
    </source>
</evidence>
<dbReference type="AlphaFoldDB" id="A0A1G8ATE8"/>
<dbReference type="RefSeq" id="WP_072736072.1">
    <property type="nucleotide sequence ID" value="NZ_CP048813.1"/>
</dbReference>
<dbReference type="EMBL" id="FNDN01000001">
    <property type="protein sequence ID" value="SDH24271.1"/>
    <property type="molecule type" value="Genomic_DNA"/>
</dbReference>
<evidence type="ECO:0000313" key="4">
    <source>
        <dbReference type="Proteomes" id="UP000183263"/>
    </source>
</evidence>
<protein>
    <recommendedName>
        <fullName evidence="5">DUF4333 domain-containing protein</fullName>
    </recommendedName>
</protein>
<reference evidence="3 4" key="1">
    <citation type="submission" date="2016-10" db="EMBL/GenBank/DDBJ databases">
        <authorList>
            <person name="de Groot N.N."/>
        </authorList>
    </citation>
    <scope>NUCLEOTIDE SEQUENCE [LARGE SCALE GENOMIC DNA]</scope>
    <source>
        <strain evidence="3 4">DSM 44892</strain>
    </source>
</reference>
<evidence type="ECO:0000256" key="1">
    <source>
        <dbReference type="SAM" id="MobiDB-lite"/>
    </source>
</evidence>
<keyword evidence="2" id="KW-1133">Transmembrane helix</keyword>
<keyword evidence="4" id="KW-1185">Reference proteome</keyword>
<gene>
    <name evidence="3" type="ORF">SAMN05444695_101537</name>
</gene>
<feature type="region of interest" description="Disordered" evidence="1">
    <location>
        <begin position="1"/>
        <end position="26"/>
    </location>
</feature>
<feature type="compositionally biased region" description="Low complexity" evidence="1">
    <location>
        <begin position="9"/>
        <end position="20"/>
    </location>
</feature>
<accession>A0A1G8ATE8</accession>
<dbReference type="OrthoDB" id="3635048at2"/>